<feature type="disulfide bond" evidence="13">
    <location>
        <begin position="483"/>
        <end position="492"/>
    </location>
</feature>
<keyword evidence="6 15" id="KW-0812">Transmembrane</keyword>
<feature type="disulfide bond" evidence="13">
    <location>
        <begin position="251"/>
        <end position="260"/>
    </location>
</feature>
<dbReference type="FunFam" id="2.20.100.10:FF:000067">
    <property type="entry name" value="Hemicentin 1"/>
    <property type="match status" value="1"/>
</dbReference>
<feature type="disulfide bond" evidence="13">
    <location>
        <begin position="406"/>
        <end position="415"/>
    </location>
</feature>
<dbReference type="InterPro" id="IPR013320">
    <property type="entry name" value="ConA-like_dom_sf"/>
</dbReference>
<dbReference type="SUPFAM" id="SSF57184">
    <property type="entry name" value="Growth factor receptor domain"/>
    <property type="match status" value="4"/>
</dbReference>
<feature type="domain" description="EGF-like" evidence="17">
    <location>
        <begin position="495"/>
        <end position="530"/>
    </location>
</feature>
<evidence type="ECO:0000256" key="11">
    <source>
        <dbReference type="ARBA" id="ARBA00023157"/>
    </source>
</evidence>
<keyword evidence="10 15" id="KW-1133">Transmembrane helix</keyword>
<feature type="disulfide bond" evidence="13">
    <location>
        <begin position="578"/>
        <end position="595"/>
    </location>
</feature>
<evidence type="ECO:0000256" key="10">
    <source>
        <dbReference type="ARBA" id="ARBA00022989"/>
    </source>
</evidence>
<dbReference type="FunFam" id="2.10.25.10:FF:000173">
    <property type="entry name" value="Neurogenic locus notch protein 2"/>
    <property type="match status" value="1"/>
</dbReference>
<evidence type="ECO:0000256" key="14">
    <source>
        <dbReference type="SAM" id="MobiDB-lite"/>
    </source>
</evidence>
<feature type="disulfide bond" evidence="13">
    <location>
        <begin position="789"/>
        <end position="798"/>
    </location>
</feature>
<keyword evidence="3" id="KW-0217">Developmental protein</keyword>
<feature type="domain" description="EGF-like" evidence="17">
    <location>
        <begin position="457"/>
        <end position="493"/>
    </location>
</feature>
<feature type="disulfide bond" evidence="13">
    <location>
        <begin position="520"/>
        <end position="529"/>
    </location>
</feature>
<dbReference type="OrthoDB" id="283575at2759"/>
<dbReference type="PROSITE" id="PS00010">
    <property type="entry name" value="ASX_HYDROXYL"/>
    <property type="match status" value="14"/>
</dbReference>
<dbReference type="SMART" id="SM00274">
    <property type="entry name" value="FOLN"/>
    <property type="match status" value="8"/>
</dbReference>
<dbReference type="InterPro" id="IPR018097">
    <property type="entry name" value="EGF_Ca-bd_CS"/>
</dbReference>
<feature type="disulfide bond" evidence="13">
    <location>
        <begin position="1098"/>
        <end position="1107"/>
    </location>
</feature>
<feature type="disulfide bond" evidence="13">
    <location>
        <begin position="751"/>
        <end position="760"/>
    </location>
</feature>
<proteinExistence type="predicted"/>
<dbReference type="PROSITE" id="PS50092">
    <property type="entry name" value="TSP1"/>
    <property type="match status" value="1"/>
</dbReference>
<dbReference type="RefSeq" id="XP_030846648.1">
    <property type="nucleotide sequence ID" value="XM_030990788.1"/>
</dbReference>
<evidence type="ECO:0000313" key="19">
    <source>
        <dbReference type="Proteomes" id="UP000007110"/>
    </source>
</evidence>
<feature type="domain" description="EGF-like" evidence="17">
    <location>
        <begin position="70"/>
        <end position="106"/>
    </location>
</feature>
<evidence type="ECO:0000256" key="9">
    <source>
        <dbReference type="ARBA" id="ARBA00022976"/>
    </source>
</evidence>
<feature type="disulfide bond" evidence="13">
    <location>
        <begin position="289"/>
        <end position="298"/>
    </location>
</feature>
<comment type="subcellular location">
    <subcellularLocation>
        <location evidence="1">Membrane</location>
        <topology evidence="1">Single-pass type I membrane protein</topology>
    </subcellularLocation>
    <subcellularLocation>
        <location evidence="2">Secreted</location>
    </subcellularLocation>
</comment>
<feature type="disulfide bond" evidence="13">
    <location>
        <begin position="330"/>
        <end position="339"/>
    </location>
</feature>
<protein>
    <submittedName>
        <fullName evidence="18">Uncharacterized protein</fullName>
    </submittedName>
</protein>
<dbReference type="PROSITE" id="PS50026">
    <property type="entry name" value="EGF_3"/>
    <property type="match status" value="28"/>
</dbReference>
<feature type="region of interest" description="Disordered" evidence="14">
    <location>
        <begin position="1692"/>
        <end position="1852"/>
    </location>
</feature>
<dbReference type="Gene3D" id="2.60.120.200">
    <property type="match status" value="1"/>
</dbReference>
<dbReference type="FunFam" id="2.10.25.10:FF:000525">
    <property type="entry name" value="Fat-like cadherin-related tumor suppressor homolog"/>
    <property type="match status" value="1"/>
</dbReference>
<dbReference type="KEGG" id="spu:753055"/>
<dbReference type="GO" id="GO:0007219">
    <property type="term" value="P:Notch signaling pathway"/>
    <property type="evidence" value="ECO:0007669"/>
    <property type="project" value="UniProtKB-KW"/>
</dbReference>
<comment type="caution">
    <text evidence="13">Lacks conserved residue(s) required for the propagation of feature annotation.</text>
</comment>
<dbReference type="InParanoid" id="A0A7M7P5G9"/>
<feature type="transmembrane region" description="Helical" evidence="15">
    <location>
        <begin position="2326"/>
        <end position="2354"/>
    </location>
</feature>
<evidence type="ECO:0000256" key="6">
    <source>
        <dbReference type="ARBA" id="ARBA00022692"/>
    </source>
</evidence>
<feature type="domain" description="EGF-like" evidence="17">
    <location>
        <begin position="1071"/>
        <end position="1108"/>
    </location>
</feature>
<feature type="disulfide bond" evidence="13">
    <location>
        <begin position="827"/>
        <end position="836"/>
    </location>
</feature>
<feature type="disulfide bond" evidence="13">
    <location>
        <begin position="499"/>
        <end position="509"/>
    </location>
</feature>
<feature type="domain" description="EGF-like" evidence="17">
    <location>
        <begin position="146"/>
        <end position="182"/>
    </location>
</feature>
<feature type="domain" description="EGF-like" evidence="17">
    <location>
        <begin position="2201"/>
        <end position="2239"/>
    </location>
</feature>
<evidence type="ECO:0000256" key="7">
    <source>
        <dbReference type="ARBA" id="ARBA00022729"/>
    </source>
</evidence>
<feature type="disulfide bond" evidence="13">
    <location>
        <begin position="1136"/>
        <end position="1145"/>
    </location>
</feature>
<feature type="domain" description="EGF-like" evidence="17">
    <location>
        <begin position="301"/>
        <end position="340"/>
    </location>
</feature>
<evidence type="ECO:0000256" key="2">
    <source>
        <dbReference type="ARBA" id="ARBA00004613"/>
    </source>
</evidence>
<keyword evidence="7" id="KW-0732">Signal</keyword>
<feature type="compositionally biased region" description="Low complexity" evidence="14">
    <location>
        <begin position="1695"/>
        <end position="1852"/>
    </location>
</feature>
<dbReference type="Gene3D" id="2.20.100.10">
    <property type="entry name" value="Thrombospondin type-1 (TSP1) repeat"/>
    <property type="match status" value="1"/>
</dbReference>
<dbReference type="PROSITE" id="PS01186">
    <property type="entry name" value="EGF_2"/>
    <property type="match status" value="20"/>
</dbReference>
<dbReference type="InterPro" id="IPR036383">
    <property type="entry name" value="TSP1_rpt_sf"/>
</dbReference>
<evidence type="ECO:0000256" key="15">
    <source>
        <dbReference type="SAM" id="Phobius"/>
    </source>
</evidence>
<feature type="domain" description="EGF-like" evidence="17">
    <location>
        <begin position="801"/>
        <end position="837"/>
    </location>
</feature>
<dbReference type="FunFam" id="2.10.25.10:FF:000122">
    <property type="entry name" value="Protein crumbs homolog 2"/>
    <property type="match status" value="1"/>
</dbReference>
<dbReference type="OMA" id="RTRIREC"/>
<dbReference type="InterPro" id="IPR003645">
    <property type="entry name" value="Fol_N"/>
</dbReference>
<feature type="domain" description="EGF-like" evidence="17">
    <location>
        <begin position="609"/>
        <end position="647"/>
    </location>
</feature>
<dbReference type="InterPro" id="IPR013032">
    <property type="entry name" value="EGF-like_CS"/>
</dbReference>
<keyword evidence="5 13" id="KW-0245">EGF-like domain</keyword>
<dbReference type="FunFam" id="2.10.50.10:FF:000032">
    <property type="entry name" value="Uncharacterized protein, isoform A"/>
    <property type="match status" value="1"/>
</dbReference>
<feature type="disulfide bond" evidence="13">
    <location>
        <begin position="368"/>
        <end position="377"/>
    </location>
</feature>
<feature type="domain" description="EGF-like" evidence="17">
    <location>
        <begin position="342"/>
        <end position="378"/>
    </location>
</feature>
<feature type="domain" description="EGF-like" evidence="17">
    <location>
        <begin position="418"/>
        <end position="455"/>
    </location>
</feature>
<dbReference type="Pfam" id="PF00008">
    <property type="entry name" value="EGF"/>
    <property type="match status" value="12"/>
</dbReference>
<evidence type="ECO:0000313" key="18">
    <source>
        <dbReference type="EnsemblMetazoa" id="XP_030846648"/>
    </source>
</evidence>
<dbReference type="Proteomes" id="UP000007110">
    <property type="component" value="Unassembled WGS sequence"/>
</dbReference>
<dbReference type="FunFam" id="2.10.25.10:FF:000143">
    <property type="entry name" value="Protein crumbs 1"/>
    <property type="match status" value="1"/>
</dbReference>
<dbReference type="FunFam" id="2.10.25.10:FF:000066">
    <property type="entry name" value="FAT atypical cadherin 4"/>
    <property type="match status" value="1"/>
</dbReference>
<dbReference type="FunFam" id="2.10.25.10:FF:000095">
    <property type="entry name" value="Notch, isoform B"/>
    <property type="match status" value="1"/>
</dbReference>
<dbReference type="Gene3D" id="2.10.25.10">
    <property type="entry name" value="Laminin"/>
    <property type="match status" value="27"/>
</dbReference>
<feature type="disulfide bond" evidence="13">
    <location>
        <begin position="865"/>
        <end position="874"/>
    </location>
</feature>
<feature type="disulfide bond" evidence="13">
    <location>
        <begin position="172"/>
        <end position="181"/>
    </location>
</feature>
<dbReference type="PANTHER" id="PTHR24033:SF151">
    <property type="entry name" value="NOTCH 2"/>
    <property type="match status" value="1"/>
</dbReference>
<dbReference type="GeneID" id="753055"/>
<feature type="disulfide bond" evidence="13">
    <location>
        <begin position="713"/>
        <end position="722"/>
    </location>
</feature>
<feature type="disulfide bond" evidence="13">
    <location>
        <begin position="213"/>
        <end position="222"/>
    </location>
</feature>
<dbReference type="PROSITE" id="PS01187">
    <property type="entry name" value="EGF_CA"/>
    <property type="match status" value="7"/>
</dbReference>
<evidence type="ECO:0000256" key="1">
    <source>
        <dbReference type="ARBA" id="ARBA00004479"/>
    </source>
</evidence>
<accession>A0A7M7P5G9</accession>
<feature type="domain" description="EGF-like" evidence="17">
    <location>
        <begin position="725"/>
        <end position="761"/>
    </location>
</feature>
<feature type="disulfide bond" evidence="13">
    <location>
        <begin position="2305"/>
        <end position="2314"/>
    </location>
</feature>
<dbReference type="GO" id="GO:0048732">
    <property type="term" value="P:gland development"/>
    <property type="evidence" value="ECO:0007669"/>
    <property type="project" value="UniProtKB-ARBA"/>
</dbReference>
<dbReference type="InterPro" id="IPR009030">
    <property type="entry name" value="Growth_fac_rcpt_cys_sf"/>
</dbReference>
<feature type="domain" description="EGF-like" evidence="17">
    <location>
        <begin position="569"/>
        <end position="607"/>
    </location>
</feature>
<dbReference type="SMART" id="SM00179">
    <property type="entry name" value="EGF_CA"/>
    <property type="match status" value="25"/>
</dbReference>
<feature type="disulfide bond" evidence="13">
    <location>
        <begin position="445"/>
        <end position="454"/>
    </location>
</feature>
<reference evidence="18" key="2">
    <citation type="submission" date="2021-01" db="UniProtKB">
        <authorList>
            <consortium name="EnsemblMetazoa"/>
        </authorList>
    </citation>
    <scope>IDENTIFICATION</scope>
</reference>
<dbReference type="InterPro" id="IPR000082">
    <property type="entry name" value="SEA_dom"/>
</dbReference>
<dbReference type="SUPFAM" id="SSF57196">
    <property type="entry name" value="EGF/Laminin"/>
    <property type="match status" value="20"/>
</dbReference>
<feature type="domain" description="EGF-like" evidence="17">
    <location>
        <begin position="1110"/>
        <end position="1146"/>
    </location>
</feature>
<feature type="domain" description="EGF-like" evidence="17">
    <location>
        <begin position="263"/>
        <end position="299"/>
    </location>
</feature>
<dbReference type="SUPFAM" id="SSF82895">
    <property type="entry name" value="TSP-1 type 1 repeat"/>
    <property type="match status" value="1"/>
</dbReference>
<dbReference type="SMART" id="SM00181">
    <property type="entry name" value="EGF"/>
    <property type="match status" value="30"/>
</dbReference>
<evidence type="ECO:0000256" key="13">
    <source>
        <dbReference type="PROSITE-ProRule" id="PRU00076"/>
    </source>
</evidence>
<feature type="domain" description="EGF-like" evidence="17">
    <location>
        <begin position="184"/>
        <end position="223"/>
    </location>
</feature>
<feature type="domain" description="EGF-like" evidence="17">
    <location>
        <begin position="225"/>
        <end position="261"/>
    </location>
</feature>
<feature type="domain" description="SEA" evidence="16">
    <location>
        <begin position="1912"/>
        <end position="2042"/>
    </location>
</feature>
<dbReference type="Pfam" id="PF12661">
    <property type="entry name" value="hEGF"/>
    <property type="match status" value="7"/>
</dbReference>
<dbReference type="EnsemblMetazoa" id="XM_030990788">
    <property type="protein sequence ID" value="XP_030846648"/>
    <property type="gene ID" value="LOC753055"/>
</dbReference>
<dbReference type="Gene3D" id="2.10.50.10">
    <property type="entry name" value="Tumor Necrosis Factor Receptor, subunit A, domain 2"/>
    <property type="match status" value="4"/>
</dbReference>
<dbReference type="InterPro" id="IPR000884">
    <property type="entry name" value="TSP1_rpt"/>
</dbReference>
<dbReference type="SUPFAM" id="SSF49899">
    <property type="entry name" value="Concanavalin A-like lectins/glucanases"/>
    <property type="match status" value="1"/>
</dbReference>
<feature type="domain" description="EGF-like" evidence="17">
    <location>
        <begin position="1649"/>
        <end position="1690"/>
    </location>
</feature>
<feature type="disulfide bond" evidence="13">
    <location>
        <begin position="134"/>
        <end position="143"/>
    </location>
</feature>
<feature type="disulfide bond" evidence="13">
    <location>
        <begin position="557"/>
        <end position="566"/>
    </location>
</feature>
<feature type="domain" description="EGF-like" evidence="17">
    <location>
        <begin position="380"/>
        <end position="416"/>
    </location>
</feature>
<dbReference type="FunFam" id="2.10.25.10:FF:000123">
    <property type="entry name" value="Crumbs homolog 1 (Drosophila)"/>
    <property type="match status" value="1"/>
</dbReference>
<evidence type="ECO:0000256" key="3">
    <source>
        <dbReference type="ARBA" id="ARBA00022473"/>
    </source>
</evidence>
<dbReference type="GO" id="GO:0005576">
    <property type="term" value="C:extracellular region"/>
    <property type="evidence" value="ECO:0007669"/>
    <property type="project" value="UniProtKB-SubCell"/>
</dbReference>
<keyword evidence="11 13" id="KW-1015">Disulfide bond</keyword>
<feature type="domain" description="EGF-like" evidence="17">
    <location>
        <begin position="1870"/>
        <end position="1911"/>
    </location>
</feature>
<keyword evidence="8" id="KW-0677">Repeat</keyword>
<feature type="disulfide bond" evidence="13">
    <location>
        <begin position="675"/>
        <end position="684"/>
    </location>
</feature>
<dbReference type="Pfam" id="PF13385">
    <property type="entry name" value="Laminin_G_3"/>
    <property type="match status" value="1"/>
</dbReference>
<keyword evidence="19" id="KW-1185">Reference proteome</keyword>
<dbReference type="InterPro" id="IPR011641">
    <property type="entry name" value="Tyr-kin_ephrin_A/B_rcpt-like"/>
</dbReference>
<feature type="domain" description="EGF-like" evidence="17">
    <location>
        <begin position="2240"/>
        <end position="2277"/>
    </location>
</feature>
<dbReference type="FunFam" id="2.10.25.10:FF:000472">
    <property type="entry name" value="Uncharacterized protein, isoform A"/>
    <property type="match status" value="5"/>
</dbReference>
<feature type="domain" description="EGF-like" evidence="17">
    <location>
        <begin position="687"/>
        <end position="723"/>
    </location>
</feature>
<evidence type="ECO:0000256" key="8">
    <source>
        <dbReference type="ARBA" id="ARBA00022737"/>
    </source>
</evidence>
<evidence type="ECO:0000256" key="5">
    <source>
        <dbReference type="ARBA" id="ARBA00022536"/>
    </source>
</evidence>
<feature type="disulfide bond" evidence="13">
    <location>
        <begin position="597"/>
        <end position="606"/>
    </location>
</feature>
<feature type="domain" description="EGF-like" evidence="17">
    <location>
        <begin position="763"/>
        <end position="799"/>
    </location>
</feature>
<evidence type="ECO:0000259" key="16">
    <source>
        <dbReference type="PROSITE" id="PS50024"/>
    </source>
</evidence>
<dbReference type="GO" id="GO:0005509">
    <property type="term" value="F:calcium ion binding"/>
    <property type="evidence" value="ECO:0007669"/>
    <property type="project" value="InterPro"/>
</dbReference>
<keyword evidence="4" id="KW-0964">Secreted</keyword>
<dbReference type="CDD" id="cd00054">
    <property type="entry name" value="EGF_CA"/>
    <property type="match status" value="19"/>
</dbReference>
<dbReference type="InterPro" id="IPR000152">
    <property type="entry name" value="EGF-type_Asp/Asn_hydroxyl_site"/>
</dbReference>
<evidence type="ECO:0000256" key="12">
    <source>
        <dbReference type="ARBA" id="ARBA00023180"/>
    </source>
</evidence>
<dbReference type="InterPro" id="IPR049883">
    <property type="entry name" value="NOTCH1_EGF-like"/>
</dbReference>
<dbReference type="GO" id="GO:0016020">
    <property type="term" value="C:membrane"/>
    <property type="evidence" value="ECO:0007669"/>
    <property type="project" value="UniProtKB-SubCell"/>
</dbReference>
<dbReference type="GO" id="GO:0003002">
    <property type="term" value="P:regionalization"/>
    <property type="evidence" value="ECO:0007669"/>
    <property type="project" value="UniProtKB-ARBA"/>
</dbReference>
<feature type="domain" description="EGF-like" evidence="17">
    <location>
        <begin position="2278"/>
        <end position="2315"/>
    </location>
</feature>
<organism evidence="18 19">
    <name type="scientific">Strongylocentrotus purpuratus</name>
    <name type="common">Purple sea urchin</name>
    <dbReference type="NCBI Taxonomy" id="7668"/>
    <lineage>
        <taxon>Eukaryota</taxon>
        <taxon>Metazoa</taxon>
        <taxon>Echinodermata</taxon>
        <taxon>Eleutherozoa</taxon>
        <taxon>Echinozoa</taxon>
        <taxon>Echinoidea</taxon>
        <taxon>Euechinoidea</taxon>
        <taxon>Echinacea</taxon>
        <taxon>Camarodonta</taxon>
        <taxon>Echinidea</taxon>
        <taxon>Strongylocentrotidae</taxon>
        <taxon>Strongylocentrotus</taxon>
    </lineage>
</organism>
<keyword evidence="9" id="KW-0914">Notch signaling pathway</keyword>
<dbReference type="Pfam" id="PF07645">
    <property type="entry name" value="EGF_CA"/>
    <property type="match status" value="1"/>
</dbReference>
<dbReference type="InterPro" id="IPR051830">
    <property type="entry name" value="NOTCH_homolog"/>
</dbReference>
<feature type="domain" description="EGF-like" evidence="17">
    <location>
        <begin position="649"/>
        <end position="685"/>
    </location>
</feature>
<dbReference type="Pfam" id="PF07699">
    <property type="entry name" value="Ephrin_rec_like"/>
    <property type="match status" value="4"/>
</dbReference>
<dbReference type="PROSITE" id="PS50024">
    <property type="entry name" value="SEA"/>
    <property type="match status" value="1"/>
</dbReference>
<keyword evidence="12" id="KW-0325">Glycoprotein</keyword>
<feature type="disulfide bond" evidence="13">
    <location>
        <begin position="637"/>
        <end position="646"/>
    </location>
</feature>
<name>A0A7M7P5G9_STRPU</name>
<evidence type="ECO:0000256" key="4">
    <source>
        <dbReference type="ARBA" id="ARBA00022525"/>
    </source>
</evidence>
<feature type="domain" description="EGF-like" evidence="17">
    <location>
        <begin position="839"/>
        <end position="875"/>
    </location>
</feature>
<dbReference type="PANTHER" id="PTHR24033">
    <property type="entry name" value="EGF-LIKE DOMAIN-CONTAINING PROTEIN"/>
    <property type="match status" value="1"/>
</dbReference>
<reference evidence="19" key="1">
    <citation type="submission" date="2015-02" db="EMBL/GenBank/DDBJ databases">
        <title>Genome sequencing for Strongylocentrotus purpuratus.</title>
        <authorList>
            <person name="Murali S."/>
            <person name="Liu Y."/>
            <person name="Vee V."/>
            <person name="English A."/>
            <person name="Wang M."/>
            <person name="Skinner E."/>
            <person name="Han Y."/>
            <person name="Muzny D.M."/>
            <person name="Worley K.C."/>
            <person name="Gibbs R.A."/>
        </authorList>
    </citation>
    <scope>NUCLEOTIDE SEQUENCE</scope>
</reference>
<dbReference type="PROSITE" id="PS00022">
    <property type="entry name" value="EGF_1"/>
    <property type="match status" value="26"/>
</dbReference>
<feature type="disulfide bond" evidence="13">
    <location>
        <begin position="2210"/>
        <end position="2227"/>
    </location>
</feature>
<feature type="domain" description="EGF-like" evidence="17">
    <location>
        <begin position="531"/>
        <end position="567"/>
    </location>
</feature>
<dbReference type="FunFam" id="2.10.25.10:FF:000434">
    <property type="entry name" value="Predicted protein"/>
    <property type="match status" value="2"/>
</dbReference>
<dbReference type="InterPro" id="IPR000742">
    <property type="entry name" value="EGF"/>
</dbReference>
<dbReference type="SMART" id="SM01411">
    <property type="entry name" value="Ephrin_rec_like"/>
    <property type="match status" value="5"/>
</dbReference>
<keyword evidence="15" id="KW-0472">Membrane</keyword>
<dbReference type="FunFam" id="2.10.25.10:FF:000712">
    <property type="entry name" value="Uncharacterized protein"/>
    <property type="match status" value="1"/>
</dbReference>
<dbReference type="FunFam" id="2.10.50.10:FF:000018">
    <property type="entry name" value="Sushi, von Willebrand factor type A, EGF and pentraxin domain-containing 1"/>
    <property type="match status" value="1"/>
</dbReference>
<dbReference type="InterPro" id="IPR001881">
    <property type="entry name" value="EGF-like_Ca-bd_dom"/>
</dbReference>
<evidence type="ECO:0000259" key="17">
    <source>
        <dbReference type="PROSITE" id="PS50026"/>
    </source>
</evidence>
<feature type="disulfide bond" evidence="13">
    <location>
        <begin position="2267"/>
        <end position="2276"/>
    </location>
</feature>
<feature type="disulfide bond" evidence="13">
    <location>
        <begin position="96"/>
        <end position="105"/>
    </location>
</feature>
<sequence>MTTLNKGSTSSLECIEFCAAGEYSSSGFGPCTACPLGTYQSGTQRSTCHQCPGETTTMQIGSTDASMCVDIDECESQPCQHDASCLDGSNSFTCICGLGYTGSTCGDQILPCDSDPCLNGASCVDEVNQFTCMCAPGYTGSLCEEQIDYCDLSPCMNNATCTNSIGDFECSCLFGFGGKTCSEDIDHCDDNACLNGATCLVSELSLGGYTCQCGEGYIGVKCSSNIDDCRSSPCLNDGNCTDGINSFTCSCTTGYNGFICDNDIDLCADWNCQNGGTCKDLGKRAVCACPEAYAGQFCDEVRTACSDSPCRNGGTCTSGDDTTLAFDCTCTEGYIGQTCETEVNFCQPDPCRNGATCEDQTATYICHCPDGFTGETCAEEIRWCDDIPCGLNSTCIEEPLSFTCLCDVGYTGERCEEVLTVCDAQDPCLNGATCSGDSLTFQCQCPPAYQGLLCEHEINPCASSPCLNGGSCVKDLQFYRCDCTAGFEGIHCEGNQDECASEPCEHGTCIDGINSFSCGCEAGYTGHTCSEDMFCDANPCQNGGSCESLITKFSCLCAPGFRGTTCSSQINFCRLRPCTSGNYVRCENVIGGYTCGCKDGFTGLKCESEINECEMSPSPCQNDGRCINQWGTFTCQCQLGFTGNLCEINIADCMNHACENGASCIDGINSYSCLCTGGTYGSRCQLKSTPCDNNPCYNGGVCTINQASFSCECLSGFTGPSCEVDIDDCVNHRCASSSTCEDQWDSYRCICPLGVTGDLCDQEIDDCLSEPCQHGATCIDGRSRYTCACSSGFTGNFCEVDILECSSNPCVNFGTCIEETDRFDCQCAEGYRGTNCEELIRSCVSSPCKNNGTCTDGFMQFICTCHPGFTGDECETVIPDNYDLKLVPEISSIVFSADVSTELQNITVSLWVKADVTSSDKQLVDFKMGNLQFGIYNPCSLFFKEAGRIHSSTGPTICDGRWHHVLILFINIGRWSVLLDGSEIMSDNSDASQYNLSGNLQLEVGADKFDRNDSIYMTGINVWSGYVSDDVLSRVTSECLPQLYGNIISWTDFDSHQAFPTTSLTPSMCDDTDECQSLTPCQNGATCIDKLRSYICVCLEDNEGINCEKFIDLCNNASCENGGSCTTMNRTILCSCPERFLGEFCELEIINGSWSDWLPWSPCSASCEGGTRNTSRECTNPPPNEYGQPCHGENTKQEPCNIQECPGCLHLQSPENATLNCWSEGETKKCTVSCNSPDLGFVQPTLPEYSCGLESDYKWDHESDNNRRASLPPCRETMSPDSLEVQVNFAYPGATCASVADEESLKELVSSNIMNNVEGSGCNDCALSNIQVNNCGLSKKRSIEESPITISFNIDFSNVTMEGSFSEFSNRFDNRVRNGSFSLEVDGQVIAVELNQSSGEVKITCPRGSGLTVQGSCVVCPAGTFQYFLPNTSEAECAPCLLHTYQDQERQAECLPCPSGLITNDPGADNINHCIEPCPLGHYQDVWSDPSNTTCVQCPLDSYQNEIGKESCFPCPTGYVTLELGAASASDCVAVCNAGHYVDLSNETNPQCPPCSLNTFLDLDMHQEQECIPCAPGMITIQNGSSQSTDCFVVCQQGTYLESSLCIPCPLNTYQDQTNHREESCILCPGNLITFNESSDNLADCTVAPGMECNALLDPCTGGGMCMNATGLITCTCPRGFNKYNDTHCQDYESTTQPPETTTAPPGSTTQPPETTTAPPGSTTQPPETTTAPPGSTTQPPETTTAPPGSTTQPPETTTAPPGSTTQPPETTTSPPGSTTQPPETTTAPPGSTTQPPETTTAPPGSTTQPPETTTAPPGSTTQPPETTTAPPGSTTQPPETTTAPPGTTTQPLEITTIQEPTTSHPPTTDIDECASGSNPCTLANEECENTVGSYQCVCAADFVRTRGFCLTSATITGSITINLVNGRIVPYTASLSDPTSEEYMNLEALVCGAFLNVIDGWVIASTPYPMSTCEVTGFAPGSSSETIVSYAITVYGENTEGVARITSDIMSNGFSGTPLVWTDENGNTIQLLSLFFDDASECMLETSCSGVNEGCTELDPGFECYCTNSSIRYKESCLYSTRLAGSFRYNSINGDSVTYSPALANTDSAEFSNMTAITCDVFMYQLNLWMNVNVPYTYIECNIAAFRPGSIIVDFIIDIYGTSQMEAMMRAQIASDNGFQGSPSDWTGNAYTVYVEELIYENLCEPTPCENGGTCLYNVTTDTTSCSCPPGFGGPVCENKVACERHTCQNGGVCQVDMMGDPYCECPAQYTGTFCEIPVSCEELDCQNNSTCEVDSNGVASCICLDGYEGIRCQLESTPGLSTGIIIGIVLGVAGCVFLVVVLCFCWFILFAARRRQQCKQEFLEGAENWGYGGRRYAPSSAPSCGAVVRNDPAEFASKSSDNFYYCQNTRGRPFGSTAAASAPRNSPFY</sequence>
<feature type="domain" description="EGF-like" evidence="17">
    <location>
        <begin position="108"/>
        <end position="144"/>
    </location>
</feature>
<feature type="disulfide bond" evidence="13">
    <location>
        <begin position="2229"/>
        <end position="2238"/>
    </location>
</feature>
<dbReference type="SMART" id="SM00209">
    <property type="entry name" value="TSP1"/>
    <property type="match status" value="1"/>
</dbReference>